<gene>
    <name evidence="8" type="ORF">ELQ94_01540</name>
</gene>
<dbReference type="InterPro" id="IPR039420">
    <property type="entry name" value="WalR-like"/>
</dbReference>
<keyword evidence="3" id="KW-0238">DNA-binding</keyword>
<dbReference type="InterPro" id="IPR011006">
    <property type="entry name" value="CheY-like_superfamily"/>
</dbReference>
<dbReference type="Pfam" id="PF00072">
    <property type="entry name" value="Response_reg"/>
    <property type="match status" value="1"/>
</dbReference>
<evidence type="ECO:0000256" key="2">
    <source>
        <dbReference type="ARBA" id="ARBA00023015"/>
    </source>
</evidence>
<dbReference type="Pfam" id="PF00196">
    <property type="entry name" value="GerE"/>
    <property type="match status" value="1"/>
</dbReference>
<dbReference type="PANTHER" id="PTHR43214">
    <property type="entry name" value="TWO-COMPONENT RESPONSE REGULATOR"/>
    <property type="match status" value="1"/>
</dbReference>
<feature type="modified residue" description="4-aspartylphosphate" evidence="5">
    <location>
        <position position="54"/>
    </location>
</feature>
<dbReference type="CDD" id="cd17535">
    <property type="entry name" value="REC_NarL-like"/>
    <property type="match status" value="1"/>
</dbReference>
<dbReference type="GO" id="GO:0000160">
    <property type="term" value="P:phosphorelay signal transduction system"/>
    <property type="evidence" value="ECO:0007669"/>
    <property type="project" value="InterPro"/>
</dbReference>
<dbReference type="PRINTS" id="PR00038">
    <property type="entry name" value="HTHLUXR"/>
</dbReference>
<dbReference type="EMBL" id="RZGZ01000001">
    <property type="protein sequence ID" value="RUR03261.1"/>
    <property type="molecule type" value="Genomic_DNA"/>
</dbReference>
<evidence type="ECO:0000256" key="3">
    <source>
        <dbReference type="ARBA" id="ARBA00023125"/>
    </source>
</evidence>
<name>A0A3S0XDC7_9MICO</name>
<feature type="domain" description="HTH luxR-type" evidence="6">
    <location>
        <begin position="141"/>
        <end position="206"/>
    </location>
</feature>
<dbReference type="InterPro" id="IPR001789">
    <property type="entry name" value="Sig_transdc_resp-reg_receiver"/>
</dbReference>
<feature type="domain" description="Response regulatory" evidence="7">
    <location>
        <begin position="3"/>
        <end position="119"/>
    </location>
</feature>
<keyword evidence="1 5" id="KW-0597">Phosphoprotein</keyword>
<dbReference type="PROSITE" id="PS50043">
    <property type="entry name" value="HTH_LUXR_2"/>
    <property type="match status" value="1"/>
</dbReference>
<dbReference type="GO" id="GO:0006355">
    <property type="term" value="P:regulation of DNA-templated transcription"/>
    <property type="evidence" value="ECO:0007669"/>
    <property type="project" value="InterPro"/>
</dbReference>
<dbReference type="AlphaFoldDB" id="A0A3S0XDC7"/>
<reference evidence="8 9" key="1">
    <citation type="submission" date="2018-12" db="EMBL/GenBank/DDBJ databases">
        <authorList>
            <person name="Li F."/>
        </authorList>
    </citation>
    <scope>NUCLEOTIDE SEQUENCE [LARGE SCALE GENOMIC DNA]</scope>
    <source>
        <strain evidence="8 9">EGI 6500705</strain>
    </source>
</reference>
<accession>A0A3S0XDC7</accession>
<evidence type="ECO:0000259" key="6">
    <source>
        <dbReference type="PROSITE" id="PS50043"/>
    </source>
</evidence>
<dbReference type="PROSITE" id="PS00622">
    <property type="entry name" value="HTH_LUXR_1"/>
    <property type="match status" value="1"/>
</dbReference>
<evidence type="ECO:0000256" key="4">
    <source>
        <dbReference type="ARBA" id="ARBA00023163"/>
    </source>
</evidence>
<dbReference type="SMART" id="SM00421">
    <property type="entry name" value="HTH_LUXR"/>
    <property type="match status" value="1"/>
</dbReference>
<dbReference type="InterPro" id="IPR000792">
    <property type="entry name" value="Tscrpt_reg_LuxR_C"/>
</dbReference>
<proteinExistence type="predicted"/>
<keyword evidence="9" id="KW-1185">Reference proteome</keyword>
<dbReference type="SUPFAM" id="SSF46894">
    <property type="entry name" value="C-terminal effector domain of the bipartite response regulators"/>
    <property type="match status" value="1"/>
</dbReference>
<dbReference type="Gene3D" id="3.40.50.2300">
    <property type="match status" value="1"/>
</dbReference>
<comment type="caution">
    <text evidence="8">The sequence shown here is derived from an EMBL/GenBank/DDBJ whole genome shotgun (WGS) entry which is preliminary data.</text>
</comment>
<dbReference type="PANTHER" id="PTHR43214:SF24">
    <property type="entry name" value="TRANSCRIPTIONAL REGULATORY PROTEIN NARL-RELATED"/>
    <property type="match status" value="1"/>
</dbReference>
<evidence type="ECO:0000259" key="7">
    <source>
        <dbReference type="PROSITE" id="PS50110"/>
    </source>
</evidence>
<dbReference type="SMART" id="SM00448">
    <property type="entry name" value="REC"/>
    <property type="match status" value="1"/>
</dbReference>
<dbReference type="OrthoDB" id="9808843at2"/>
<evidence type="ECO:0000256" key="1">
    <source>
        <dbReference type="ARBA" id="ARBA00022553"/>
    </source>
</evidence>
<evidence type="ECO:0000313" key="8">
    <source>
        <dbReference type="EMBL" id="RUR03261.1"/>
    </source>
</evidence>
<dbReference type="PROSITE" id="PS50110">
    <property type="entry name" value="RESPONSE_REGULATORY"/>
    <property type="match status" value="1"/>
</dbReference>
<dbReference type="SUPFAM" id="SSF52172">
    <property type="entry name" value="CheY-like"/>
    <property type="match status" value="1"/>
</dbReference>
<dbReference type="InterPro" id="IPR058245">
    <property type="entry name" value="NreC/VraR/RcsB-like_REC"/>
</dbReference>
<dbReference type="CDD" id="cd06170">
    <property type="entry name" value="LuxR_C_like"/>
    <property type="match status" value="1"/>
</dbReference>
<evidence type="ECO:0000256" key="5">
    <source>
        <dbReference type="PROSITE-ProRule" id="PRU00169"/>
    </source>
</evidence>
<dbReference type="InterPro" id="IPR016032">
    <property type="entry name" value="Sig_transdc_resp-reg_C-effctor"/>
</dbReference>
<sequence>MTTVFLIDDHEVVRQGVAGLLGREPDLEVIGEASTAREARARIAATIPDVAVIDVRLPDGSGIDVCRDIRSAHPEVHCLILTAYDDDDAMFAAALAGAAGYVLKDIRGAKLVESIRAVAAGLKLIDPHVRRSIVTEAAPPPDRIEIALSLRERQVLDHIADGLTNRQIGEQLGLAEKTVKNYVSSLLDKLGMERRTQAAVYGAERRTP</sequence>
<dbReference type="Proteomes" id="UP000274909">
    <property type="component" value="Unassembled WGS sequence"/>
</dbReference>
<dbReference type="RefSeq" id="WP_127046472.1">
    <property type="nucleotide sequence ID" value="NZ_RZGZ01000001.1"/>
</dbReference>
<evidence type="ECO:0000313" key="9">
    <source>
        <dbReference type="Proteomes" id="UP000274909"/>
    </source>
</evidence>
<dbReference type="GO" id="GO:0003677">
    <property type="term" value="F:DNA binding"/>
    <property type="evidence" value="ECO:0007669"/>
    <property type="project" value="UniProtKB-KW"/>
</dbReference>
<keyword evidence="2" id="KW-0805">Transcription regulation</keyword>
<protein>
    <submittedName>
        <fullName evidence="8">Response regulator transcription factor</fullName>
    </submittedName>
</protein>
<keyword evidence="4" id="KW-0804">Transcription</keyword>
<organism evidence="8 9">
    <name type="scientific">Labedella endophytica</name>
    <dbReference type="NCBI Taxonomy" id="1523160"/>
    <lineage>
        <taxon>Bacteria</taxon>
        <taxon>Bacillati</taxon>
        <taxon>Actinomycetota</taxon>
        <taxon>Actinomycetes</taxon>
        <taxon>Micrococcales</taxon>
        <taxon>Microbacteriaceae</taxon>
        <taxon>Labedella</taxon>
    </lineage>
</organism>